<name>M9RPZ5_9RHOB</name>
<keyword evidence="1" id="KW-0472">Membrane</keyword>
<keyword evidence="3" id="KW-1185">Reference proteome</keyword>
<evidence type="ECO:0000313" key="2">
    <source>
        <dbReference type="EMBL" id="AGI73818.1"/>
    </source>
</evidence>
<evidence type="ECO:0000256" key="1">
    <source>
        <dbReference type="SAM" id="Phobius"/>
    </source>
</evidence>
<evidence type="ECO:0000313" key="3">
    <source>
        <dbReference type="Proteomes" id="UP000004688"/>
    </source>
</evidence>
<gene>
    <name evidence="2" type="ORF">OA238_c38730</name>
</gene>
<keyword evidence="1" id="KW-1133">Transmembrane helix</keyword>
<dbReference type="HOGENOM" id="CLU_2509422_0_0_5"/>
<dbReference type="RefSeq" id="WP_015496805.1">
    <property type="nucleotide sequence ID" value="NC_020908.1"/>
</dbReference>
<dbReference type="eggNOG" id="ENOG502ZMFF">
    <property type="taxonomic scope" value="Bacteria"/>
</dbReference>
<organism evidence="2 3">
    <name type="scientific">Octadecabacter arcticus 238</name>
    <dbReference type="NCBI Taxonomy" id="391616"/>
    <lineage>
        <taxon>Bacteria</taxon>
        <taxon>Pseudomonadati</taxon>
        <taxon>Pseudomonadota</taxon>
        <taxon>Alphaproteobacteria</taxon>
        <taxon>Rhodobacterales</taxon>
        <taxon>Roseobacteraceae</taxon>
        <taxon>Octadecabacter</taxon>
    </lineage>
</organism>
<dbReference type="AlphaFoldDB" id="M9RPZ5"/>
<dbReference type="Proteomes" id="UP000004688">
    <property type="component" value="Chromosome"/>
</dbReference>
<feature type="transmembrane region" description="Helical" evidence="1">
    <location>
        <begin position="12"/>
        <end position="34"/>
    </location>
</feature>
<proteinExistence type="predicted"/>
<dbReference type="KEGG" id="oar:OA238_c38730"/>
<reference evidence="2 3" key="1">
    <citation type="journal article" date="2013" name="PLoS ONE">
        <title>Poles Apart: Arctic and Antarctic Octadecabacter strains Share High Genome Plasticity and a New Type of Xanthorhodopsin.</title>
        <authorList>
            <person name="Vollmers J."/>
            <person name="Voget S."/>
            <person name="Dietrich S."/>
            <person name="Gollnow K."/>
            <person name="Smits M."/>
            <person name="Meyer K."/>
            <person name="Brinkhoff T."/>
            <person name="Simon M."/>
            <person name="Daniel R."/>
        </authorList>
    </citation>
    <scope>NUCLEOTIDE SEQUENCE [LARGE SCALE GENOMIC DNA]</scope>
    <source>
        <strain evidence="2 3">238</strain>
    </source>
</reference>
<accession>M9RPZ5</accession>
<sequence length="85" mass="9747">MITLARALFTGLGRRAAFCAAIILAVLVALWIAVRQGRQAGEARFAIRRADARIRSLQSSKEIRHDVQNMERSDLQRRLARWMRD</sequence>
<dbReference type="EMBL" id="CP003742">
    <property type="protein sequence ID" value="AGI73818.1"/>
    <property type="molecule type" value="Genomic_DNA"/>
</dbReference>
<dbReference type="STRING" id="391616.OA238_c38730"/>
<keyword evidence="1" id="KW-0812">Transmembrane</keyword>
<protein>
    <submittedName>
        <fullName evidence="2">Uncharacterized protein</fullName>
    </submittedName>
</protein>